<keyword evidence="1" id="KW-0812">Transmembrane</keyword>
<keyword evidence="1" id="KW-1133">Transmembrane helix</keyword>
<dbReference type="AlphaFoldDB" id="A0A7Y0K8F4"/>
<gene>
    <name evidence="2" type="ORF">HHU08_11430</name>
</gene>
<reference evidence="2 3" key="1">
    <citation type="submission" date="2020-04" db="EMBL/GenBank/DDBJ databases">
        <title>Bacillus sp. UniB3 isolated from commercial digestive syrup.</title>
        <authorList>
            <person name="Thorat V."/>
            <person name="Kirdat K."/>
            <person name="Tiwarekar B."/>
            <person name="Yadav A."/>
        </authorList>
    </citation>
    <scope>NUCLEOTIDE SEQUENCE [LARGE SCALE GENOMIC DNA]</scope>
    <source>
        <strain evidence="2 3">UniB3</strain>
    </source>
</reference>
<accession>A0A7Y0K8F4</accession>
<dbReference type="Proteomes" id="UP000588491">
    <property type="component" value="Unassembled WGS sequence"/>
</dbReference>
<evidence type="ECO:0000313" key="3">
    <source>
        <dbReference type="Proteomes" id="UP000588491"/>
    </source>
</evidence>
<proteinExistence type="predicted"/>
<keyword evidence="1" id="KW-0472">Membrane</keyword>
<feature type="transmembrane region" description="Helical" evidence="1">
    <location>
        <begin position="6"/>
        <end position="23"/>
    </location>
</feature>
<dbReference type="RefSeq" id="WP_169188496.1">
    <property type="nucleotide sequence ID" value="NZ_JABBPK010000001.1"/>
</dbReference>
<keyword evidence="3" id="KW-1185">Reference proteome</keyword>
<evidence type="ECO:0000313" key="2">
    <source>
        <dbReference type="EMBL" id="NMO77606.1"/>
    </source>
</evidence>
<protein>
    <submittedName>
        <fullName evidence="2">Uncharacterized protein</fullName>
    </submittedName>
</protein>
<dbReference type="EMBL" id="JABBPK010000001">
    <property type="protein sequence ID" value="NMO77606.1"/>
    <property type="molecule type" value="Genomic_DNA"/>
</dbReference>
<evidence type="ECO:0000256" key="1">
    <source>
        <dbReference type="SAM" id="Phobius"/>
    </source>
</evidence>
<comment type="caution">
    <text evidence="2">The sequence shown here is derived from an EMBL/GenBank/DDBJ whole genome shotgun (WGS) entry which is preliminary data.</text>
</comment>
<sequence length="136" mass="16223">MAQKRLLLYGIMSILFLISIFIYQKVTDDTYKGMTIIPEQQKDIPLYEGLEPTEYYYKIDGDHWSKVYEYYLEELPKQGWTVEYKGTALDDNDSENDWSGFYSRWRKPGFDGELSLSAHYNHSEDQTEVMFDNQQR</sequence>
<organism evidence="2 3">
    <name type="scientific">Niallia alba</name>
    <dbReference type="NCBI Taxonomy" id="2729105"/>
    <lineage>
        <taxon>Bacteria</taxon>
        <taxon>Bacillati</taxon>
        <taxon>Bacillota</taxon>
        <taxon>Bacilli</taxon>
        <taxon>Bacillales</taxon>
        <taxon>Bacillaceae</taxon>
        <taxon>Niallia</taxon>
    </lineage>
</organism>
<name>A0A7Y0K8F4_9BACI</name>